<feature type="domain" description="CSD" evidence="7">
    <location>
        <begin position="1"/>
        <end position="66"/>
    </location>
</feature>
<gene>
    <name evidence="8" type="ORF">GCM10022244_13200</name>
</gene>
<dbReference type="PROSITE" id="PS51857">
    <property type="entry name" value="CSD_2"/>
    <property type="match status" value="1"/>
</dbReference>
<evidence type="ECO:0000256" key="2">
    <source>
        <dbReference type="ARBA" id="ARBA00022490"/>
    </source>
</evidence>
<dbReference type="PRINTS" id="PR00050">
    <property type="entry name" value="COLDSHOCK"/>
</dbReference>
<organism evidence="8 9">
    <name type="scientific">Streptomyces gulbargensis</name>
    <dbReference type="NCBI Taxonomy" id="364901"/>
    <lineage>
        <taxon>Bacteria</taxon>
        <taxon>Bacillati</taxon>
        <taxon>Actinomycetota</taxon>
        <taxon>Actinomycetes</taxon>
        <taxon>Kitasatosporales</taxon>
        <taxon>Streptomycetaceae</taxon>
        <taxon>Streptomyces</taxon>
    </lineage>
</organism>
<sequence>METGIVKWFNDAKGYGFISSDSGGADLYASSSEIKDGSHTLRESQRVSFVVKVGPEGKQQATNIQPL</sequence>
<dbReference type="SUPFAM" id="SSF50249">
    <property type="entry name" value="Nucleic acid-binding proteins"/>
    <property type="match status" value="1"/>
</dbReference>
<dbReference type="Gene3D" id="2.40.50.140">
    <property type="entry name" value="Nucleic acid-binding proteins"/>
    <property type="match status" value="1"/>
</dbReference>
<dbReference type="InterPro" id="IPR012340">
    <property type="entry name" value="NA-bd_OB-fold"/>
</dbReference>
<dbReference type="PANTHER" id="PTHR46565">
    <property type="entry name" value="COLD SHOCK DOMAIN PROTEIN 2"/>
    <property type="match status" value="1"/>
</dbReference>
<keyword evidence="4" id="KW-0238">DNA-binding</keyword>
<accession>A0ABP7LLN6</accession>
<dbReference type="InterPro" id="IPR011129">
    <property type="entry name" value="CSD"/>
</dbReference>
<comment type="subcellular location">
    <subcellularLocation>
        <location evidence="1">Cytoplasm</location>
    </subcellularLocation>
</comment>
<keyword evidence="9" id="KW-1185">Reference proteome</keyword>
<evidence type="ECO:0000313" key="9">
    <source>
        <dbReference type="Proteomes" id="UP001501000"/>
    </source>
</evidence>
<dbReference type="InterPro" id="IPR002059">
    <property type="entry name" value="CSP_DNA-bd"/>
</dbReference>
<evidence type="ECO:0000256" key="6">
    <source>
        <dbReference type="ARBA" id="ARBA00023163"/>
    </source>
</evidence>
<comment type="caution">
    <text evidence="8">The sequence shown here is derived from an EMBL/GenBank/DDBJ whole genome shotgun (WGS) entry which is preliminary data.</text>
</comment>
<name>A0ABP7LLN6_9ACTN</name>
<evidence type="ECO:0000256" key="3">
    <source>
        <dbReference type="ARBA" id="ARBA00023015"/>
    </source>
</evidence>
<keyword evidence="6" id="KW-0804">Transcription</keyword>
<dbReference type="EMBL" id="BAABAJ010000003">
    <property type="protein sequence ID" value="GAA3904373.1"/>
    <property type="molecule type" value="Genomic_DNA"/>
</dbReference>
<dbReference type="RefSeq" id="WP_345279426.1">
    <property type="nucleotide sequence ID" value="NZ_BAABAJ010000003.1"/>
</dbReference>
<evidence type="ECO:0000313" key="8">
    <source>
        <dbReference type="EMBL" id="GAA3904373.1"/>
    </source>
</evidence>
<evidence type="ECO:0000256" key="5">
    <source>
        <dbReference type="ARBA" id="ARBA00023159"/>
    </source>
</evidence>
<dbReference type="PANTHER" id="PTHR46565:SF20">
    <property type="entry name" value="COLD SHOCK DOMAIN-CONTAINING PROTEIN 4"/>
    <property type="match status" value="1"/>
</dbReference>
<keyword evidence="2" id="KW-0963">Cytoplasm</keyword>
<dbReference type="Proteomes" id="UP001501000">
    <property type="component" value="Unassembled WGS sequence"/>
</dbReference>
<evidence type="ECO:0000256" key="1">
    <source>
        <dbReference type="ARBA" id="ARBA00004496"/>
    </source>
</evidence>
<dbReference type="PIRSF" id="PIRSF002599">
    <property type="entry name" value="Cold_shock_A"/>
    <property type="match status" value="1"/>
</dbReference>
<proteinExistence type="predicted"/>
<evidence type="ECO:0000256" key="4">
    <source>
        <dbReference type="ARBA" id="ARBA00023125"/>
    </source>
</evidence>
<keyword evidence="3" id="KW-0805">Transcription regulation</keyword>
<reference evidence="9" key="1">
    <citation type="journal article" date="2019" name="Int. J. Syst. Evol. Microbiol.">
        <title>The Global Catalogue of Microorganisms (GCM) 10K type strain sequencing project: providing services to taxonomists for standard genome sequencing and annotation.</title>
        <authorList>
            <consortium name="The Broad Institute Genomics Platform"/>
            <consortium name="The Broad Institute Genome Sequencing Center for Infectious Disease"/>
            <person name="Wu L."/>
            <person name="Ma J."/>
        </authorList>
    </citation>
    <scope>NUCLEOTIDE SEQUENCE [LARGE SCALE GENOMIC DNA]</scope>
    <source>
        <strain evidence="9">JCM 16956</strain>
    </source>
</reference>
<dbReference type="CDD" id="cd04458">
    <property type="entry name" value="CSP_CDS"/>
    <property type="match status" value="1"/>
</dbReference>
<protein>
    <submittedName>
        <fullName evidence="8">Cold-shock protein</fullName>
    </submittedName>
</protein>
<evidence type="ECO:0000259" key="7">
    <source>
        <dbReference type="PROSITE" id="PS51857"/>
    </source>
</evidence>
<dbReference type="Pfam" id="PF00313">
    <property type="entry name" value="CSD"/>
    <property type="match status" value="1"/>
</dbReference>
<dbReference type="InterPro" id="IPR012156">
    <property type="entry name" value="Cold_shock_CspA"/>
</dbReference>
<keyword evidence="5" id="KW-0010">Activator</keyword>
<dbReference type="SMART" id="SM00357">
    <property type="entry name" value="CSP"/>
    <property type="match status" value="1"/>
</dbReference>